<dbReference type="InterPro" id="IPR006076">
    <property type="entry name" value="FAD-dep_OxRdtase"/>
</dbReference>
<organism evidence="8 9">
    <name type="scientific">Smittium mucronatum</name>
    <dbReference type="NCBI Taxonomy" id="133383"/>
    <lineage>
        <taxon>Eukaryota</taxon>
        <taxon>Fungi</taxon>
        <taxon>Fungi incertae sedis</taxon>
        <taxon>Zoopagomycota</taxon>
        <taxon>Kickxellomycotina</taxon>
        <taxon>Harpellomycetes</taxon>
        <taxon>Harpellales</taxon>
        <taxon>Legeriomycetaceae</taxon>
        <taxon>Smittium</taxon>
    </lineage>
</organism>
<dbReference type="PROSITE" id="PS00677">
    <property type="entry name" value="DAO"/>
    <property type="match status" value="1"/>
</dbReference>
<dbReference type="PANTHER" id="PTHR11530:SF11">
    <property type="entry name" value="D-ASPARTATE OXIDASE"/>
    <property type="match status" value="1"/>
</dbReference>
<dbReference type="Pfam" id="PF01266">
    <property type="entry name" value="DAO"/>
    <property type="match status" value="1"/>
</dbReference>
<evidence type="ECO:0000259" key="7">
    <source>
        <dbReference type="Pfam" id="PF01266"/>
    </source>
</evidence>
<dbReference type="STRING" id="133383.A0A1R0H3U5"/>
<keyword evidence="3" id="KW-0285">Flavoprotein</keyword>
<dbReference type="SUPFAM" id="SSF51971">
    <property type="entry name" value="Nucleotide-binding domain"/>
    <property type="match status" value="1"/>
</dbReference>
<evidence type="ECO:0000256" key="4">
    <source>
        <dbReference type="ARBA" id="ARBA00022827"/>
    </source>
</evidence>
<evidence type="ECO:0000313" key="8">
    <source>
        <dbReference type="EMBL" id="OLY83753.1"/>
    </source>
</evidence>
<dbReference type="GO" id="GO:0005737">
    <property type="term" value="C:cytoplasm"/>
    <property type="evidence" value="ECO:0007669"/>
    <property type="project" value="TreeGrafter"/>
</dbReference>
<evidence type="ECO:0000256" key="1">
    <source>
        <dbReference type="ARBA" id="ARBA00001974"/>
    </source>
</evidence>
<dbReference type="GO" id="GO:0071949">
    <property type="term" value="F:FAD binding"/>
    <property type="evidence" value="ECO:0007669"/>
    <property type="project" value="InterPro"/>
</dbReference>
<dbReference type="EMBL" id="LSSL01000764">
    <property type="protein sequence ID" value="OLY83753.1"/>
    <property type="molecule type" value="Genomic_DNA"/>
</dbReference>
<dbReference type="PANTHER" id="PTHR11530">
    <property type="entry name" value="D-AMINO ACID OXIDASE"/>
    <property type="match status" value="1"/>
</dbReference>
<evidence type="ECO:0000313" key="9">
    <source>
        <dbReference type="Proteomes" id="UP000187455"/>
    </source>
</evidence>
<feature type="binding site" evidence="6">
    <location>
        <position position="379"/>
    </location>
    <ligand>
        <name>D-dopa</name>
        <dbReference type="ChEBI" id="CHEBI:149689"/>
    </ligand>
</feature>
<name>A0A1R0H3U5_9FUNG</name>
<keyword evidence="4 6" id="KW-0274">FAD</keyword>
<comment type="cofactor">
    <cofactor evidence="1 6">
        <name>FAD</name>
        <dbReference type="ChEBI" id="CHEBI:57692"/>
    </cofactor>
</comment>
<proteinExistence type="inferred from homology"/>
<feature type="binding site" evidence="6">
    <location>
        <position position="346"/>
    </location>
    <ligand>
        <name>D-dopa</name>
        <dbReference type="ChEBI" id="CHEBI:149689"/>
    </ligand>
</feature>
<evidence type="ECO:0000256" key="5">
    <source>
        <dbReference type="ARBA" id="ARBA00023002"/>
    </source>
</evidence>
<dbReference type="GO" id="GO:0003884">
    <property type="term" value="F:D-amino-acid oxidase activity"/>
    <property type="evidence" value="ECO:0007669"/>
    <property type="project" value="InterPro"/>
</dbReference>
<comment type="similarity">
    <text evidence="2">Belongs to the DAMOX/DASOX family.</text>
</comment>
<evidence type="ECO:0000256" key="3">
    <source>
        <dbReference type="ARBA" id="ARBA00022630"/>
    </source>
</evidence>
<dbReference type="Gene3D" id="3.30.9.10">
    <property type="entry name" value="D-Amino Acid Oxidase, subunit A, domain 2"/>
    <property type="match status" value="1"/>
</dbReference>
<dbReference type="InterPro" id="IPR006181">
    <property type="entry name" value="D-amino_acid_oxidase_CS"/>
</dbReference>
<feature type="binding site" evidence="6">
    <location>
        <position position="207"/>
    </location>
    <ligand>
        <name>FAD</name>
        <dbReference type="ChEBI" id="CHEBI:57692"/>
    </ligand>
</feature>
<accession>A0A1R0H3U5</accession>
<gene>
    <name evidence="8" type="ORF">AYI68_g2096</name>
</gene>
<dbReference type="AlphaFoldDB" id="A0A1R0H3U5"/>
<sequence length="401" mass="44316">MSSMRSEGSLDGGKRQVVVLGAGVVGLSTALVLQQSGLYQVVLVSEFVVLPPNNLQEPTKVIETKNGKFKFYDQAKVPALNMATPYSGAHWRSLASNSDYFLQQCELETFGRFSELHRSGISYMGTPFVTKLRGLDYYNEAPEEKPWFFDYASNLNIKRSKTEHSDMISGVELAAEYDTFVVNIPVYLYYLYKEFISAGGQFKSAKVSSLGELEKVAFEMLDNHRDFTIINCSALGSATLTDVNDSEMYPIRGQVVIVYAPSVKRTVTRLGGKYMRYVIPRGDGTVVLGGTHIPNVTDTQEDTQITSDILKDTLKLTPELGLDASPGSDLIEELRKKVLAVKVGFRPGRHGGVRLERDTTIGSITGKSLNVVHNYGHSGFGVQSSWGYANAVYRMLIPNKL</sequence>
<protein>
    <submittedName>
        <fullName evidence="8">D-amino-acid oxidase</fullName>
    </submittedName>
</protein>
<feature type="domain" description="FAD dependent oxidoreductase" evidence="7">
    <location>
        <begin position="177"/>
        <end position="392"/>
    </location>
</feature>
<evidence type="ECO:0000256" key="2">
    <source>
        <dbReference type="ARBA" id="ARBA00006730"/>
    </source>
</evidence>
<keyword evidence="9" id="KW-1185">Reference proteome</keyword>
<dbReference type="InterPro" id="IPR023209">
    <property type="entry name" value="DAO"/>
</dbReference>
<dbReference type="PIRSF" id="PIRSF000189">
    <property type="entry name" value="D-aa_oxidase"/>
    <property type="match status" value="1"/>
</dbReference>
<dbReference type="Proteomes" id="UP000187455">
    <property type="component" value="Unassembled WGS sequence"/>
</dbReference>
<dbReference type="Gene3D" id="3.40.50.720">
    <property type="entry name" value="NAD(P)-binding Rossmann-like Domain"/>
    <property type="match status" value="1"/>
</dbReference>
<dbReference type="GO" id="GO:0019478">
    <property type="term" value="P:D-amino acid catabolic process"/>
    <property type="evidence" value="ECO:0007669"/>
    <property type="project" value="TreeGrafter"/>
</dbReference>
<evidence type="ECO:0000256" key="6">
    <source>
        <dbReference type="PIRSR" id="PIRSR000189-1"/>
    </source>
</evidence>
<dbReference type="OrthoDB" id="2015447at2759"/>
<keyword evidence="5" id="KW-0560">Oxidoreductase</keyword>
<comment type="caution">
    <text evidence="8">The sequence shown here is derived from an EMBL/GenBank/DDBJ whole genome shotgun (WGS) entry which is preliminary data.</text>
</comment>
<reference evidence="8 9" key="1">
    <citation type="journal article" date="2016" name="Mol. Biol. Evol.">
        <title>Genome-Wide Survey of Gut Fungi (Harpellales) Reveals the First Horizontally Transferred Ubiquitin Gene from a Mosquito Host.</title>
        <authorList>
            <person name="Wang Y."/>
            <person name="White M.M."/>
            <person name="Kvist S."/>
            <person name="Moncalvo J.M."/>
        </authorList>
    </citation>
    <scope>NUCLEOTIDE SEQUENCE [LARGE SCALE GENOMIC DNA]</scope>
    <source>
        <strain evidence="8 9">ALG-7-W6</strain>
    </source>
</reference>
<dbReference type="SUPFAM" id="SSF54373">
    <property type="entry name" value="FAD-linked reductases, C-terminal domain"/>
    <property type="match status" value="1"/>
</dbReference>